<proteinExistence type="predicted"/>
<dbReference type="InterPro" id="IPR028098">
    <property type="entry name" value="Glyco_trans_4-like_N"/>
</dbReference>
<keyword evidence="6" id="KW-1185">Reference proteome</keyword>
<dbReference type="CDD" id="cd03801">
    <property type="entry name" value="GT4_PimA-like"/>
    <property type="match status" value="1"/>
</dbReference>
<dbReference type="Pfam" id="PF00534">
    <property type="entry name" value="Glycos_transf_1"/>
    <property type="match status" value="1"/>
</dbReference>
<protein>
    <submittedName>
        <fullName evidence="5">Phosphatidyl-myo-inositol mannosyltransferase</fullName>
    </submittedName>
</protein>
<gene>
    <name evidence="5" type="ORF">HAHE_05570</name>
</gene>
<dbReference type="Gene3D" id="3.40.50.2000">
    <property type="entry name" value="Glycogen Phosphorylase B"/>
    <property type="match status" value="2"/>
</dbReference>
<evidence type="ECO:0000259" key="4">
    <source>
        <dbReference type="Pfam" id="PF13439"/>
    </source>
</evidence>
<dbReference type="InterPro" id="IPR001296">
    <property type="entry name" value="Glyco_trans_1"/>
</dbReference>
<dbReference type="GO" id="GO:0016757">
    <property type="term" value="F:glycosyltransferase activity"/>
    <property type="evidence" value="ECO:0007669"/>
    <property type="project" value="UniProtKB-KW"/>
</dbReference>
<reference evidence="5 6" key="1">
    <citation type="submission" date="2021-06" db="EMBL/GenBank/DDBJ databases">
        <title>Complete genome of Haloferula helveola possessing various polysaccharide degrading enzymes.</title>
        <authorList>
            <person name="Takami H."/>
            <person name="Huang C."/>
            <person name="Hamasaki K."/>
        </authorList>
    </citation>
    <scope>NUCLEOTIDE SEQUENCE [LARGE SCALE GENOMIC DNA]</scope>
    <source>
        <strain evidence="5 6">CN-1</strain>
    </source>
</reference>
<organism evidence="5 6">
    <name type="scientific">Haloferula helveola</name>
    <dbReference type="NCBI Taxonomy" id="490095"/>
    <lineage>
        <taxon>Bacteria</taxon>
        <taxon>Pseudomonadati</taxon>
        <taxon>Verrucomicrobiota</taxon>
        <taxon>Verrucomicrobiia</taxon>
        <taxon>Verrucomicrobiales</taxon>
        <taxon>Verrucomicrobiaceae</taxon>
        <taxon>Haloferula</taxon>
    </lineage>
</organism>
<accession>A0ABN6H253</accession>
<keyword evidence="2" id="KW-0808">Transferase</keyword>
<dbReference type="PANTHER" id="PTHR12526:SF510">
    <property type="entry name" value="D-INOSITOL 3-PHOSPHATE GLYCOSYLTRANSFERASE"/>
    <property type="match status" value="1"/>
</dbReference>
<dbReference type="EMBL" id="AP024702">
    <property type="protein sequence ID" value="BCX46649.1"/>
    <property type="molecule type" value="Genomic_DNA"/>
</dbReference>
<dbReference type="PANTHER" id="PTHR12526">
    <property type="entry name" value="GLYCOSYLTRANSFERASE"/>
    <property type="match status" value="1"/>
</dbReference>
<name>A0ABN6H253_9BACT</name>
<evidence type="ECO:0000256" key="2">
    <source>
        <dbReference type="ARBA" id="ARBA00022679"/>
    </source>
</evidence>
<feature type="domain" description="Glycosyl transferase family 1" evidence="3">
    <location>
        <begin position="201"/>
        <end position="356"/>
    </location>
</feature>
<evidence type="ECO:0000256" key="1">
    <source>
        <dbReference type="ARBA" id="ARBA00022676"/>
    </source>
</evidence>
<evidence type="ECO:0000259" key="3">
    <source>
        <dbReference type="Pfam" id="PF00534"/>
    </source>
</evidence>
<keyword evidence="1 5" id="KW-0328">Glycosyltransferase</keyword>
<evidence type="ECO:0000313" key="5">
    <source>
        <dbReference type="EMBL" id="BCX46649.1"/>
    </source>
</evidence>
<feature type="domain" description="Glycosyltransferase subfamily 4-like N-terminal" evidence="4">
    <location>
        <begin position="87"/>
        <end position="194"/>
    </location>
</feature>
<dbReference type="Pfam" id="PF13439">
    <property type="entry name" value="Glyco_transf_4"/>
    <property type="match status" value="1"/>
</dbReference>
<sequence length="386" mass="41355">MDRDAFSLLAGSMEISSPRVLMLGWEFPPALTGGLGVACEGLVGALGSMVPLRLWLPGMASGSGGAEVSPLDPYAGGGGAYGSDLAQRVKSFAEWAADRADAGEFDVIHAHDWMTIPAAWAVRGKTGRPMILHLHSLEFDRAGSGGSGWIRRIEQTGMRTADRVVVVSRYMAEVCVREYGIGPRRLEVVHNGVTPVETWKVDTGSPKLLFVGRFTDQKSPEVFVRMAERVARRIPEATFVMAGDGELLDPMRRLAAELGLAGRIRFPGFLQRGQLNAELATTSLLCLPSRSEPFGLVALEAAQFGVPTVAFPQCGATEVLASSEIVKKPGPDAMADAVCELLSDPERLAGRGRQARAEAADSTWACAAERFLRIYRSLSNGLQNSG</sequence>
<dbReference type="Proteomes" id="UP001374893">
    <property type="component" value="Chromosome"/>
</dbReference>
<evidence type="ECO:0000313" key="6">
    <source>
        <dbReference type="Proteomes" id="UP001374893"/>
    </source>
</evidence>
<dbReference type="SUPFAM" id="SSF53756">
    <property type="entry name" value="UDP-Glycosyltransferase/glycogen phosphorylase"/>
    <property type="match status" value="1"/>
</dbReference>